<sequence>MTMKINILQKNTASLVSILLLVLQLSSSFVIKSDKTAFTNGRNNIALGVLADVDDKVSDVADAGDDTSNVSVLVDVLNKRLKGGEGSLTDADTNAAITASDSLLVHLGELKNSVESTEYSQSDLHTAARKMDVDTVSKMLDAGLEMDAITTDTAFWAVVKAVDQAEAQDLPLSANVTQMLHHVFDADVKQLLSREKIGTNITCMQPDDTGGIAGSAKKMSYIFDDSAHKDLPLMEGRKCEGGTCCDACSRNIFPTFASEAESSLVTFPELSSLTFNDLEKVSASTIIQFVRLIERVRRTISHEYGLPLKNILPLQAYSRKYVAGSTQKGGGGGEGDFVILHTDEATHDGYHYSCVLYLSTQGVDFEGGDFVFNDPAEIVQEISSTDSKEDTEEDKVDEDLLGQLLRGELPDVDVEVTDDDEDEGEGEDLGDLEQQIRNDGRKLTPFHPKRGAAVIFSSGWENMHEVEKITSGVRYAVPCFFTTCPVPDIAYDQMNVGKPKTDEDIADDWLHLLLAHRKEEPIESVGRVKELLMKWHYICTPLSEH</sequence>
<evidence type="ECO:0000256" key="1">
    <source>
        <dbReference type="SAM" id="MobiDB-lite"/>
    </source>
</evidence>
<dbReference type="GO" id="GO:0016020">
    <property type="term" value="C:membrane"/>
    <property type="evidence" value="ECO:0007669"/>
    <property type="project" value="TreeGrafter"/>
</dbReference>
<dbReference type="InterPro" id="IPR005123">
    <property type="entry name" value="Oxoglu/Fe-dep_dioxygenase_dom"/>
</dbReference>
<evidence type="ECO:0000259" key="3">
    <source>
        <dbReference type="PROSITE" id="PS51471"/>
    </source>
</evidence>
<evidence type="ECO:0000256" key="2">
    <source>
        <dbReference type="SAM" id="SignalP"/>
    </source>
</evidence>
<dbReference type="EMBL" id="CAACVS010000133">
    <property type="protein sequence ID" value="VEU37584.1"/>
    <property type="molecule type" value="Genomic_DNA"/>
</dbReference>
<keyword evidence="5" id="KW-1185">Reference proteome</keyword>
<gene>
    <name evidence="4" type="ORF">PSNMU_V1.4_AUG-EV-PASAV3_0043880</name>
</gene>
<keyword evidence="2" id="KW-0732">Signal</keyword>
<dbReference type="PANTHER" id="PTHR14650">
    <property type="entry name" value="PROLYL HYDROXYLASE-RELATED"/>
    <property type="match status" value="1"/>
</dbReference>
<name>A0A448Z6C6_9STRA</name>
<proteinExistence type="predicted"/>
<feature type="signal peptide" evidence="2">
    <location>
        <begin position="1"/>
        <end position="28"/>
    </location>
</feature>
<dbReference type="OrthoDB" id="427071at2759"/>
<evidence type="ECO:0000313" key="4">
    <source>
        <dbReference type="EMBL" id="VEU37584.1"/>
    </source>
</evidence>
<accession>A0A448Z6C6</accession>
<feature type="region of interest" description="Disordered" evidence="1">
    <location>
        <begin position="412"/>
        <end position="431"/>
    </location>
</feature>
<dbReference type="PROSITE" id="PS51471">
    <property type="entry name" value="FE2OG_OXY"/>
    <property type="match status" value="1"/>
</dbReference>
<dbReference type="InterPro" id="IPR039210">
    <property type="entry name" value="OGFOD3"/>
</dbReference>
<dbReference type="Gene3D" id="2.60.120.620">
    <property type="entry name" value="q2cbj1_9rhob like domain"/>
    <property type="match status" value="1"/>
</dbReference>
<reference evidence="4 5" key="1">
    <citation type="submission" date="2019-01" db="EMBL/GenBank/DDBJ databases">
        <authorList>
            <person name="Ferrante I. M."/>
        </authorList>
    </citation>
    <scope>NUCLEOTIDE SEQUENCE [LARGE SCALE GENOMIC DNA]</scope>
    <source>
        <strain evidence="4 5">B856</strain>
    </source>
</reference>
<dbReference type="PANTHER" id="PTHR14650:SF1">
    <property type="entry name" value="2-OXOGLUTARATE AND IRON-DEPENDENT OXYGENASE DOMAIN-CONTAINING PROTEIN 3"/>
    <property type="match status" value="1"/>
</dbReference>
<feature type="chain" id="PRO_5019177831" description="Fe2OG dioxygenase domain-containing protein" evidence="2">
    <location>
        <begin position="29"/>
        <end position="545"/>
    </location>
</feature>
<dbReference type="Proteomes" id="UP000291116">
    <property type="component" value="Unassembled WGS sequence"/>
</dbReference>
<feature type="domain" description="Fe2OG dioxygenase" evidence="3">
    <location>
        <begin position="310"/>
        <end position="484"/>
    </location>
</feature>
<protein>
    <recommendedName>
        <fullName evidence="3">Fe2OG dioxygenase domain-containing protein</fullName>
    </recommendedName>
</protein>
<dbReference type="AlphaFoldDB" id="A0A448Z6C6"/>
<evidence type="ECO:0000313" key="5">
    <source>
        <dbReference type="Proteomes" id="UP000291116"/>
    </source>
</evidence>
<organism evidence="4 5">
    <name type="scientific">Pseudo-nitzschia multistriata</name>
    <dbReference type="NCBI Taxonomy" id="183589"/>
    <lineage>
        <taxon>Eukaryota</taxon>
        <taxon>Sar</taxon>
        <taxon>Stramenopiles</taxon>
        <taxon>Ochrophyta</taxon>
        <taxon>Bacillariophyta</taxon>
        <taxon>Bacillariophyceae</taxon>
        <taxon>Bacillariophycidae</taxon>
        <taxon>Bacillariales</taxon>
        <taxon>Bacillariaceae</taxon>
        <taxon>Pseudo-nitzschia</taxon>
    </lineage>
</organism>